<evidence type="ECO:0000313" key="1">
    <source>
        <dbReference type="EMBL" id="CCD26852.1"/>
    </source>
</evidence>
<dbReference type="GeneID" id="11493863"/>
<accession>G0WGE1</accession>
<dbReference type="eggNOG" id="ENOG502RYMB">
    <property type="taxonomic scope" value="Eukaryota"/>
</dbReference>
<dbReference type="AlphaFoldDB" id="G0WGE1"/>
<dbReference type="KEGG" id="ndi:NDAI_0I02840"/>
<organism evidence="1 2">
    <name type="scientific">Naumovozyma dairenensis (strain ATCC 10597 / BCRC 20456 / CBS 421 / NBRC 0211 / NRRL Y-12639)</name>
    <name type="common">Saccharomyces dairenensis</name>
    <dbReference type="NCBI Taxonomy" id="1071378"/>
    <lineage>
        <taxon>Eukaryota</taxon>
        <taxon>Fungi</taxon>
        <taxon>Dikarya</taxon>
        <taxon>Ascomycota</taxon>
        <taxon>Saccharomycotina</taxon>
        <taxon>Saccharomycetes</taxon>
        <taxon>Saccharomycetales</taxon>
        <taxon>Saccharomycetaceae</taxon>
        <taxon>Naumovozyma</taxon>
    </lineage>
</organism>
<gene>
    <name evidence="1" type="primary">NDAI0I02840</name>
    <name evidence="1" type="ordered locus">NDAI_0I02840</name>
</gene>
<dbReference type="HOGENOM" id="CLU_069195_0_0_1"/>
<reference evidence="1 2" key="1">
    <citation type="journal article" date="2011" name="Proc. Natl. Acad. Sci. U.S.A.">
        <title>Evolutionary erosion of yeast sex chromosomes by mating-type switching accidents.</title>
        <authorList>
            <person name="Gordon J.L."/>
            <person name="Armisen D."/>
            <person name="Proux-Wera E."/>
            <person name="Oheigeartaigh S.S."/>
            <person name="Byrne K.P."/>
            <person name="Wolfe K.H."/>
        </authorList>
    </citation>
    <scope>NUCLEOTIDE SEQUENCE [LARGE SCALE GENOMIC DNA]</scope>
    <source>
        <strain evidence="2">ATCC 10597 / BCRC 20456 / CBS 421 / NBRC 0211 / NRRL Y-12639</strain>
    </source>
</reference>
<keyword evidence="2" id="KW-1185">Reference proteome</keyword>
<dbReference type="RefSeq" id="XP_003672095.1">
    <property type="nucleotide sequence ID" value="XM_003672047.1"/>
</dbReference>
<name>G0WGE1_NAUDC</name>
<proteinExistence type="predicted"/>
<dbReference type="PANTHER" id="PTHR43451:SF1">
    <property type="entry name" value="ACETYLTRANSFERASE"/>
    <property type="match status" value="1"/>
</dbReference>
<dbReference type="OMA" id="ADEDNCA"/>
<protein>
    <recommendedName>
        <fullName evidence="3">N-acetyltransferase domain-containing protein</fullName>
    </recommendedName>
</protein>
<dbReference type="PANTHER" id="PTHR43451">
    <property type="entry name" value="ACETYLTRANSFERASE (GNAT) FAMILY PROTEIN"/>
    <property type="match status" value="1"/>
</dbReference>
<dbReference type="EMBL" id="HE580275">
    <property type="protein sequence ID" value="CCD26852.1"/>
    <property type="molecule type" value="Genomic_DNA"/>
</dbReference>
<dbReference type="Gene3D" id="3.40.630.30">
    <property type="match status" value="1"/>
</dbReference>
<evidence type="ECO:0000313" key="2">
    <source>
        <dbReference type="Proteomes" id="UP000000689"/>
    </source>
</evidence>
<sequence>MAIPKTKTLIVPAPIIDAQSPFIQEGDDASSNTGIAGLNITNDVEKVAQTLCVAFTSPCSDYLMKKFFNIPLDEPTTRARVNAMIHYYTACYHDLGGELAEANDFDAVSLWSIPGKHLPVSYTNDDKFNKIFFDDMLKRKLSVLPVGMEYYYLFMIGKDLRHPEVRGSVRSIFKYYQKRADDDNCAIILEAISEHAKSVYEYFGFKNYLTFHFGKGECDSQGNLDPNGEGFTAYLMIYHKDGDKVLRA</sequence>
<dbReference type="OrthoDB" id="410198at2759"/>
<dbReference type="Proteomes" id="UP000000689">
    <property type="component" value="Chromosome 9"/>
</dbReference>
<evidence type="ECO:0008006" key="3">
    <source>
        <dbReference type="Google" id="ProtNLM"/>
    </source>
</evidence>
<dbReference type="InterPro" id="IPR052564">
    <property type="entry name" value="N-acetyltrans/Recomb-assoc"/>
</dbReference>